<sequence>MSTPQNSEENITAIAGSLPENPPTIAGPSQENPANIAEPSQENPSNIPGPSHGNRVPISDVDAAITTLPRENPDRTVDELLGYIYSEADQNDQPPFTFACAVNPPCNLKYAIQSLGDPNMIENTSGRVDVDANGFSITVRVLGTSNSVVHLHLNPVEFRCSQLSKWRMIEFSNLSQPLAEAEKYECSWIYHRETTNELSLILLSSALPAIQFSAALDRHYGEVVQEFPKIGPAYQTTIPMEDFRFMISVSSEVSVQITGKIATLVGGDQQMGNSWKRNYNMYELNGNEGGMALEVYGAHFTFSDVATILPITDVKSGVELRSHIRKPNCVVVKFVLEYVGWIEYMQDLTKLPSQRQFRASSPESGTEIVGPSLTFQLQISPVLALKFLLEALIEPNVNGDGFGDLEVTIFGVHITVRNNNSVGYVFLSPPHTNFFCSVNMVRRIHLADLAQKLGDINENDTAFISHREGSETLTFEISGNESGECHFTDLYGGGGVPSFPSTLILCEAVIPYIDLVYMLQHSREVSVTFQDEVATLEVGQAGNMLRCEYPVHGADGWSGMEPGTAFYALVPLNPELLEKVHHLIYKIVVCLGQNEPHNIVLYFHLYALGSLQYIYPST</sequence>
<keyword evidence="3" id="KW-1185">Reference proteome</keyword>
<proteinExistence type="predicted"/>
<dbReference type="Proteomes" id="UP001443914">
    <property type="component" value="Unassembled WGS sequence"/>
</dbReference>
<dbReference type="EMBL" id="JBDFQZ010000004">
    <property type="protein sequence ID" value="KAK9732533.1"/>
    <property type="molecule type" value="Genomic_DNA"/>
</dbReference>
<name>A0AAW1LHZ2_SAPOF</name>
<evidence type="ECO:0000313" key="3">
    <source>
        <dbReference type="Proteomes" id="UP001443914"/>
    </source>
</evidence>
<dbReference type="AlphaFoldDB" id="A0AAW1LHZ2"/>
<comment type="caution">
    <text evidence="2">The sequence shown here is derived from an EMBL/GenBank/DDBJ whole genome shotgun (WGS) entry which is preliminary data.</text>
</comment>
<accession>A0AAW1LHZ2</accession>
<feature type="region of interest" description="Disordered" evidence="1">
    <location>
        <begin position="1"/>
        <end position="57"/>
    </location>
</feature>
<evidence type="ECO:0000313" key="2">
    <source>
        <dbReference type="EMBL" id="KAK9732533.1"/>
    </source>
</evidence>
<evidence type="ECO:0000256" key="1">
    <source>
        <dbReference type="SAM" id="MobiDB-lite"/>
    </source>
</evidence>
<reference evidence="2 3" key="1">
    <citation type="submission" date="2024-03" db="EMBL/GenBank/DDBJ databases">
        <title>WGS assembly of Saponaria officinalis var. Norfolk2.</title>
        <authorList>
            <person name="Jenkins J."/>
            <person name="Shu S."/>
            <person name="Grimwood J."/>
            <person name="Barry K."/>
            <person name="Goodstein D."/>
            <person name="Schmutz J."/>
            <person name="Leebens-Mack J."/>
            <person name="Osbourn A."/>
        </authorList>
    </citation>
    <scope>NUCLEOTIDE SEQUENCE [LARGE SCALE GENOMIC DNA]</scope>
    <source>
        <strain evidence="3">cv. Norfolk2</strain>
        <strain evidence="2">JIC</strain>
        <tissue evidence="2">Leaf</tissue>
    </source>
</reference>
<feature type="compositionally biased region" description="Polar residues" evidence="1">
    <location>
        <begin position="1"/>
        <end position="10"/>
    </location>
</feature>
<feature type="compositionally biased region" description="Polar residues" evidence="1">
    <location>
        <begin position="27"/>
        <end position="48"/>
    </location>
</feature>
<protein>
    <submittedName>
        <fullName evidence="2">Uncharacterized protein</fullName>
    </submittedName>
</protein>
<dbReference type="EMBL" id="JBDFQZ010000004">
    <property type="protein sequence ID" value="KAK9732532.1"/>
    <property type="molecule type" value="Genomic_DNA"/>
</dbReference>
<gene>
    <name evidence="2" type="ORF">RND81_04G005300</name>
</gene>
<dbReference type="EMBL" id="JBDFQZ010000004">
    <property type="protein sequence ID" value="KAK9732529.1"/>
    <property type="molecule type" value="Genomic_DNA"/>
</dbReference>
<dbReference type="EMBL" id="JBDFQZ010000004">
    <property type="protein sequence ID" value="KAK9732527.1"/>
    <property type="molecule type" value="Genomic_DNA"/>
</dbReference>
<organism evidence="2 3">
    <name type="scientific">Saponaria officinalis</name>
    <name type="common">Common soapwort</name>
    <name type="synonym">Lychnis saponaria</name>
    <dbReference type="NCBI Taxonomy" id="3572"/>
    <lineage>
        <taxon>Eukaryota</taxon>
        <taxon>Viridiplantae</taxon>
        <taxon>Streptophyta</taxon>
        <taxon>Embryophyta</taxon>
        <taxon>Tracheophyta</taxon>
        <taxon>Spermatophyta</taxon>
        <taxon>Magnoliopsida</taxon>
        <taxon>eudicotyledons</taxon>
        <taxon>Gunneridae</taxon>
        <taxon>Pentapetalae</taxon>
        <taxon>Caryophyllales</taxon>
        <taxon>Caryophyllaceae</taxon>
        <taxon>Caryophylleae</taxon>
        <taxon>Saponaria</taxon>
    </lineage>
</organism>